<dbReference type="InterPro" id="IPR009543">
    <property type="entry name" value="VPS13_VAB"/>
</dbReference>
<gene>
    <name evidence="5" type="ORF">BN9_025000</name>
</gene>
<name>A0A024G4M7_9STRA</name>
<dbReference type="Gene3D" id="2.60.40.150">
    <property type="entry name" value="C2 domain"/>
    <property type="match status" value="1"/>
</dbReference>
<keyword evidence="2" id="KW-0175">Coiled coil</keyword>
<dbReference type="InParanoid" id="A0A024G4M7"/>
<dbReference type="SMART" id="SM00233">
    <property type="entry name" value="PH"/>
    <property type="match status" value="2"/>
</dbReference>
<dbReference type="PANTHER" id="PTHR16166:SF93">
    <property type="entry name" value="INTERMEMBRANE LIPID TRANSFER PROTEIN VPS13"/>
    <property type="match status" value="1"/>
</dbReference>
<accession>A0A024G4M7</accession>
<dbReference type="InterPro" id="IPR001849">
    <property type="entry name" value="PH_domain"/>
</dbReference>
<evidence type="ECO:0008006" key="7">
    <source>
        <dbReference type="Google" id="ProtNLM"/>
    </source>
</evidence>
<dbReference type="GO" id="GO:0045053">
    <property type="term" value="P:protein retention in Golgi apparatus"/>
    <property type="evidence" value="ECO:0007669"/>
    <property type="project" value="TreeGrafter"/>
</dbReference>
<feature type="domain" description="C2" evidence="4">
    <location>
        <begin position="2194"/>
        <end position="2340"/>
    </location>
</feature>
<dbReference type="InterPro" id="IPR026847">
    <property type="entry name" value="VPS13"/>
</dbReference>
<dbReference type="OrthoDB" id="428159at2759"/>
<evidence type="ECO:0000313" key="5">
    <source>
        <dbReference type="EMBL" id="CCI41716.1"/>
    </source>
</evidence>
<sequence>MLQHAIALLLQRLLGKFFSFDSSMLRLSLWQGDVAFQDLELKIAYGRGVIGDLSIRIPWRALWTQSVVIRANRIRIFLHSSSNAQENVHKTITEEELLAHEVSKDKHVDAGDERTYISRLVTHIISNVQIECRDIEVRYECLSESAAQPPGAAIFELSSMNLINANVDWELMYSLQSNSSLESRKVGEMFLFLYLLTLVGAAIYVEYRREEESTSVERRYLAHDWSSDVKAVLSYPSVNASFCDVDLTISISRTQSTQPIDHPCQICESMDRDDLTVPCIHLTHEHIDVFSAILMEVRAPYDEYERFSELSIQQNISRPEGFLMVLSYAKQWLLAECMDDRTASSQPLDYDGMSDDNDEEDVFEDAVTPPTLTVRAILGNGVIVHVFGRKHGSVFYQTYRWILKVGAIQTCIKQSCIEDEVELHIESLHLVQYNDSETRYVLLDGNTTNESGFVLRLECLFPANDTRITGHPSKIHLEVPHNLAIILSDETLTLWKQLLEPVFLWWKQWNHSHPSKFVPSDARQVEALSDLSIQTSRLSLFLPSLGTFALGISIDQLQIITNAAERKGQFERMNLFSIMTVMADETLIDASWFSQQTSLNITELPRCVWITHTKRIQDSSKDKENTVMFDTLFDLPSFDIAFHSEQLDRLAWMYGKWTSLIQLDASEPVTSTHRVINYQWSFSCQICTVSIHLDDHKAIHMECSALQVVNNVCFEASFVQVSLSSARLRVNGTSLVELPASSNALMLRLSRRNMPMFASTIEQMSSCLYEKSTSNCKVTVTNAVVTVDLACFRSILGAWKTMKTHCTTARIVSGSTGVSTGACIQEQPTPLRDTIIEEFQLALDLSDCSVTIMHWQPDHDHSTAIGCVYADNVVLSWSLANHCIQGSIHNVKIRDLTHATRPMDTDMAHRIIFGSSEIANEIRFQVYEAPTRDLTRIQIFLDSVKWTYLHRVFKQFQHFLVDHLFLLIAAASESINAADCRVCMETYSLDLNELPVPLPDCLGQMYPAKPPRNHRMQLEMVAHDLTFSLPENSFSKEAILLYATTARMWTSTISVEASHFLQTGEMVHSSPSVIHCRDLKRQARNLSARLTSYRSQILVDLKAVTQRVKSALHKHEQVESEVDQIARALHTKVIALDRQLDQVWELINTLEREEGSDLAPESVKQTLQTIQNDTILPNTASDITYDLQFDLTDLNGSTTSSSIPLFHRVLATGWIMSARPHLEVGVHIWELAVASNQHQYRTLLSLLFENFKEIGSVVREDTYPLCEECNGHHWSYQSCASTWLRVVVCVADAGLRLTNNEHALSDTFMENFELSFTMQTDDSMETAVRTDSVTVVDIRPATCSAKTELVGPLGGELNALSWSYKSSWTTSHQRLALNHIRFVGVVDALIDILNFFQNAADPKTYSSGFLPQETSRQTAFHADISANGCLFAFLEDFTAIDARALMLLSDISMTYFHCERCNEIPDTWKWHLNCEQRGIYIAQLPEAHMDVSFPLTNTFAIVLDHIVETRANTQYIRRHSIVLEPLEMRFSVQDLHLFFNIVNNYTAAIQTQIEPLHESETASISTVNQPSASAFVEDKLLGDIGQVRLVLVNNSLGIPIADVQVTEVVCEHLQHEDCTTVLGAIVSVHFFNNSIYRWEPLVEPVGIQIRVIQALQAENRTEVYVNVPSPINVNMTPAMAPIITSKILHQADFVTTGSKSTAPFWIQNKTGSDVECIFRRGNGTPIDQLIQKDDTVAIDCREQGSIQRFDHDFDRIFASDTHTATVHHTLSVSLPRYQWSSAYSVIVDVVGHVSIPLEAQFLDENDADMSQLPVLVAEISIQADGSKLINLHSQIVIQNRTCVPLMMWAFAPRFGGEIREWILDREEICYVPLEMIHAHSKLSIRPCDSVAYAPLAASLEELGDHARVVKTYNTKRFIRSGTCTCHFQVVDEKNVPDTTLPGFVERDLPPWQCTYDVEAYYLMRAIAPGKKALGTLAKMEAPEQDFSTYAFNQEAATHVPVETAIVEEMTQQRHCEATHASLYHLSISPFLTLFNHLATAVAYRLLNPSLQLIAEGVLAVGTILPLFQIDSNSTLFLSFRLENYNWSTPQSMYPAAKKKVVPIDLVGRVFDCQVGNEQATVPDIQLQLKFSGRELLLYCAVWIVNHTDLNLEYCHSLSSSSRRLDTIQKYFHAHMSDTQREEHFSTQSMSFFDPERDIELLRLEKHKPATSPVAFIVVIQQGRNLYRSQAWGLQSPYVRVSLYTMKKTYDQDHSRSELAPVCSAMTRPSPSGGVDPEWDHRLHNTLLLTIPSDVETLEHAILLMEVRNIKFGMDSCLGIASVSVDKIFRNRAKAAEFNWYKVIKKTLTRNVDESQAGKHFGDLCASISVGMTQQLATELDVSHDEDEDVMSPSIYEDSVQPALSPRQAQTQVEPLDRPFPVHPSRWNQTAGNIFLPRPLSSLEETNLISTRLGPSYLPEILTSRILPENTPFDPLSTRMSRHFETDSPACGKMRLLQVYLPHNRFAHIVISANTEWPMTLVFEAVCVKSGVHGILNIEEYDFYELVLPRFISLRSAGRPEGERWYGARINMDAYLGHFGSLNGLHLCHKIAMSTIRLYDESSTASVHHVTPRALLSKQSNPAQHRAVPWNQVLLYGSGGRNWDVLRVKTQTSCWSEIIRLKQNALGNSGVAQVITLTSHTDELEEGNELVKGHQELALWTSYGTGKYIDTIVATIVPRYILVNRTLGTIKYRQADVPHTFQLEPNAIRPFHWPSATKSKLLQVSLLHQYTWSGSFRIRAMGTTYLKLRDTNERARIYILQCQVEIIGGSAALIFREESKRFPPYRIDNMTSFRIQYRQNQWGTEKDFDELLPRSSCPYSWDRIDGDEKGSVPIHADTSAPVCALGHSLCVRFMRITSSTTGLDSERDVIEAKEYDLDEMTTHRRIQLSRSLPSELFITPEHHGYLYRRDGALKWSKKYFRLYDHMLYYFNARSDQELLGIIDLKMGLNVPGSVGVTILENVDDKQADKGGNGIMSLNGWVASISDTLFGSTPARRTHDEEETKRDAPLLHSAREQQLRAYQQLIVALCTSKQLQEASAEYERDQGIQTSSQMYAHGRNIVEFLIANKQLKRAKALEVATRLMRLGLLSRGQLSSPLNTFDPSENAWYSVQSPAVDDRSAVAICAVRKSSRPHVRSKQFSIVTPTKTYDLKALTLEEARKWLHHLQTSTDKAREDWIDWKELKQASRSAKEVPKMPTQSAKTFVHVRIRADGPTKVLELFEGGEEDFDEKESKHELRTIDSCASSSSSLTEVTNAFGPRVFLQLRTEGVGISCVNEIPMELVYIFFGGVSIHYARSGEKMRLQVTMDDFEADNQSNEATFIKLLCPRREIPADTLERMDTSTSQQASTVLSSPQLVDSQNATPTDESSIFVCADCHYRQANLASVHFCCTWSNEQGTTAYFEHCSFWLYPMIVQLDEELLHSSRMFLNAVGFLDQTIVFSVSLCIRQILSDPWSRKDYKLRHGEICMKTDSIETMIEALANLKESIHSEELDPLNSLSHFTAPPSEEMQKVYFALLHIHPIEIDITFRSDVFQASTSILLRDTTSFQVGMAPDALYRSGSTSTEMTAGSHDKSEGSWILPNLSMHVPDLDNAPVRLNALMIEHAFGTSGDLIRRVSKYYTRQLWKQLHIILGSFDFLGNPVGFLDHIGTGVRDFVYEPLDGLKIGAKGFRMGVAKGTASLVSNTLDGTFDAASKISGTFGQGLATMSMDDHYQQTRARARRHHVRSIREGLIQGSKELSLGLYEGVAGLVLGPVRGTRENGTIGFVKGTITGIIGLPVKPVAGIFDFASRASQGVRNRSYHERNKVQRIRKPRVFGRCNELKCYKEVDVIAHELLRRTGGNKLMEEKILFYFEITQRVSADEFVRDARTQTQNADTIKELTSSFRRTLQEAEDKKEDGVRKLQYEVEFLDKRLGLELESDFYCENVTIKSFDALSAQFRVKTKLSSSHKILQNGDFLIGVCGVDVRGIGFHETMRLLRGASRPITLQFESLEECVLQAQQQTREIEDPQKVDLTHWIIVTEERALYIEVGMGTTPVVNWTTPLCYIYRVEHSKGSKICLHLSVGVDSLPTGPRLHPTWKSFEAHQRHMQIFSDTMRACFGSMSAIADEQELWPSDTSLNGYLLKKSGFTSSKRWFVLSRNCLYYFTVSKELRGIVPLGNVRFITELAEPLTIRIRSSEREKGILSLAIDNGQVIQKIQNEIILVAATMQEMELWQSSLAHAAGKGLRHSRGKRFFVPTAASKLEIGCRETPEFIASALTNALNKTIEVFLTRKANYDQS</sequence>
<reference evidence="5 6" key="1">
    <citation type="submission" date="2012-05" db="EMBL/GenBank/DDBJ databases">
        <title>Recombination and specialization in a pathogen metapopulation.</title>
        <authorList>
            <person name="Gardiner A."/>
            <person name="Kemen E."/>
            <person name="Schultz-Larsen T."/>
            <person name="MacLean D."/>
            <person name="Van Oosterhout C."/>
            <person name="Jones J.D.G."/>
        </authorList>
    </citation>
    <scope>NUCLEOTIDE SEQUENCE [LARGE SCALE GENOMIC DNA]</scope>
    <source>
        <strain evidence="5 6">Ac Nc2</strain>
    </source>
</reference>
<dbReference type="InterPro" id="IPR035892">
    <property type="entry name" value="C2_domain_sf"/>
</dbReference>
<dbReference type="EMBL" id="CAIX01000023">
    <property type="protein sequence ID" value="CCI41716.1"/>
    <property type="molecule type" value="Genomic_DNA"/>
</dbReference>
<dbReference type="SUPFAM" id="SSF49562">
    <property type="entry name" value="C2 domain (Calcium/lipid-binding domain, CaLB)"/>
    <property type="match status" value="1"/>
</dbReference>
<proteinExistence type="inferred from homology"/>
<feature type="domain" description="PH" evidence="3">
    <location>
        <begin position="2938"/>
        <end position="3209"/>
    </location>
</feature>
<protein>
    <recommendedName>
        <fullName evidence="7">PH domain-containing protein</fullName>
    </recommendedName>
</protein>
<dbReference type="Pfam" id="PF25036">
    <property type="entry name" value="VPS13_VAB"/>
    <property type="match status" value="2"/>
</dbReference>
<dbReference type="InterPro" id="IPR000008">
    <property type="entry name" value="C2_dom"/>
</dbReference>
<feature type="domain" description="PH" evidence="3">
    <location>
        <begin position="4154"/>
        <end position="4262"/>
    </location>
</feature>
<comment type="caution">
    <text evidence="5">The sequence shown here is derived from an EMBL/GenBank/DDBJ whole genome shotgun (WGS) entry which is preliminary data.</text>
</comment>
<dbReference type="Gene3D" id="2.30.29.30">
    <property type="entry name" value="Pleckstrin-homology domain (PH domain)/Phosphotyrosine-binding domain (PTB)"/>
    <property type="match status" value="2"/>
</dbReference>
<feature type="coiled-coil region" evidence="2">
    <location>
        <begin position="1076"/>
        <end position="1121"/>
    </location>
</feature>
<dbReference type="SUPFAM" id="SSF50729">
    <property type="entry name" value="PH domain-like"/>
    <property type="match status" value="2"/>
</dbReference>
<dbReference type="Proteomes" id="UP000053237">
    <property type="component" value="Unassembled WGS sequence"/>
</dbReference>
<evidence type="ECO:0000256" key="1">
    <source>
        <dbReference type="ARBA" id="ARBA00006545"/>
    </source>
</evidence>
<organism evidence="5 6">
    <name type="scientific">Albugo candida</name>
    <dbReference type="NCBI Taxonomy" id="65357"/>
    <lineage>
        <taxon>Eukaryota</taxon>
        <taxon>Sar</taxon>
        <taxon>Stramenopiles</taxon>
        <taxon>Oomycota</taxon>
        <taxon>Peronosporomycetes</taxon>
        <taxon>Albuginales</taxon>
        <taxon>Albuginaceae</taxon>
        <taxon>Albugo</taxon>
    </lineage>
</organism>
<evidence type="ECO:0000313" key="6">
    <source>
        <dbReference type="Proteomes" id="UP000053237"/>
    </source>
</evidence>
<dbReference type="InterPro" id="IPR011993">
    <property type="entry name" value="PH-like_dom_sf"/>
</dbReference>
<dbReference type="PROSITE" id="PS50004">
    <property type="entry name" value="C2"/>
    <property type="match status" value="1"/>
</dbReference>
<dbReference type="GO" id="GO:0006623">
    <property type="term" value="P:protein targeting to vacuole"/>
    <property type="evidence" value="ECO:0007669"/>
    <property type="project" value="TreeGrafter"/>
</dbReference>
<keyword evidence="6" id="KW-1185">Reference proteome</keyword>
<dbReference type="PROSITE" id="PS50003">
    <property type="entry name" value="PH_DOMAIN"/>
    <property type="match status" value="2"/>
</dbReference>
<evidence type="ECO:0000259" key="3">
    <source>
        <dbReference type="PROSITE" id="PS50003"/>
    </source>
</evidence>
<comment type="similarity">
    <text evidence="1">Belongs to the VPS13 family.</text>
</comment>
<dbReference type="Pfam" id="PF00169">
    <property type="entry name" value="PH"/>
    <property type="match status" value="1"/>
</dbReference>
<evidence type="ECO:0000259" key="4">
    <source>
        <dbReference type="PROSITE" id="PS50004"/>
    </source>
</evidence>
<evidence type="ECO:0000256" key="2">
    <source>
        <dbReference type="SAM" id="Coils"/>
    </source>
</evidence>
<dbReference type="PANTHER" id="PTHR16166">
    <property type="entry name" value="VACUOLAR PROTEIN SORTING-ASSOCIATED PROTEIN VPS13"/>
    <property type="match status" value="1"/>
</dbReference>